<keyword evidence="1" id="KW-0472">Membrane</keyword>
<accession>A0A2P2NQT4</accession>
<dbReference type="EMBL" id="GGEC01064375">
    <property type="protein sequence ID" value="MBX44859.1"/>
    <property type="molecule type" value="Transcribed_RNA"/>
</dbReference>
<keyword evidence="1" id="KW-1133">Transmembrane helix</keyword>
<evidence type="ECO:0000256" key="1">
    <source>
        <dbReference type="SAM" id="Phobius"/>
    </source>
</evidence>
<keyword evidence="1" id="KW-0812">Transmembrane</keyword>
<dbReference type="AlphaFoldDB" id="A0A2P2NQT4"/>
<organism evidence="2">
    <name type="scientific">Rhizophora mucronata</name>
    <name type="common">Asiatic mangrove</name>
    <dbReference type="NCBI Taxonomy" id="61149"/>
    <lineage>
        <taxon>Eukaryota</taxon>
        <taxon>Viridiplantae</taxon>
        <taxon>Streptophyta</taxon>
        <taxon>Embryophyta</taxon>
        <taxon>Tracheophyta</taxon>
        <taxon>Spermatophyta</taxon>
        <taxon>Magnoliopsida</taxon>
        <taxon>eudicotyledons</taxon>
        <taxon>Gunneridae</taxon>
        <taxon>Pentapetalae</taxon>
        <taxon>rosids</taxon>
        <taxon>fabids</taxon>
        <taxon>Malpighiales</taxon>
        <taxon>Rhizophoraceae</taxon>
        <taxon>Rhizophora</taxon>
    </lineage>
</organism>
<proteinExistence type="predicted"/>
<sequence length="62" mass="6692">MSSFSRRKLNMKNTNIDAGDVASNARKSGRNKGFIFLSIFGALCAVLWVLVGTVKVLGRSTS</sequence>
<evidence type="ECO:0000313" key="2">
    <source>
        <dbReference type="EMBL" id="MBX44859.1"/>
    </source>
</evidence>
<feature type="transmembrane region" description="Helical" evidence="1">
    <location>
        <begin position="34"/>
        <end position="57"/>
    </location>
</feature>
<protein>
    <submittedName>
        <fullName evidence="2">No apical meristem family protein</fullName>
    </submittedName>
</protein>
<name>A0A2P2NQT4_RHIMU</name>
<reference evidence="2" key="1">
    <citation type="submission" date="2018-02" db="EMBL/GenBank/DDBJ databases">
        <title>Rhizophora mucronata_Transcriptome.</title>
        <authorList>
            <person name="Meera S.P."/>
            <person name="Sreeshan A."/>
            <person name="Augustine A."/>
        </authorList>
    </citation>
    <scope>NUCLEOTIDE SEQUENCE</scope>
    <source>
        <tissue evidence="2">Leaf</tissue>
    </source>
</reference>